<reference evidence="5" key="1">
    <citation type="journal article" date="2019" name="Int. J. Syst. Evol. Microbiol.">
        <title>The Global Catalogue of Microorganisms (GCM) 10K type strain sequencing project: providing services to taxonomists for standard genome sequencing and annotation.</title>
        <authorList>
            <consortium name="The Broad Institute Genomics Platform"/>
            <consortium name="The Broad Institute Genome Sequencing Center for Infectious Disease"/>
            <person name="Wu L."/>
            <person name="Ma J."/>
        </authorList>
    </citation>
    <scope>NUCLEOTIDE SEQUENCE [LARGE SCALE GENOMIC DNA]</scope>
    <source>
        <strain evidence="5">JCM 17939</strain>
    </source>
</reference>
<keyword evidence="1" id="KW-0418">Kinase</keyword>
<keyword evidence="4" id="KW-0067">ATP-binding</keyword>
<dbReference type="InterPro" id="IPR036890">
    <property type="entry name" value="HATPase_C_sf"/>
</dbReference>
<dbReference type="InterPro" id="IPR003594">
    <property type="entry name" value="HATPase_dom"/>
</dbReference>
<keyword evidence="4" id="KW-0547">Nucleotide-binding</keyword>
<evidence type="ECO:0000313" key="4">
    <source>
        <dbReference type="EMBL" id="GAA4637511.1"/>
    </source>
</evidence>
<evidence type="ECO:0000259" key="3">
    <source>
        <dbReference type="Pfam" id="PF13581"/>
    </source>
</evidence>
<name>A0ABP8UQ61_9ACTN</name>
<dbReference type="Proteomes" id="UP001501442">
    <property type="component" value="Unassembled WGS sequence"/>
</dbReference>
<keyword evidence="1" id="KW-0808">Transferase</keyword>
<dbReference type="EMBL" id="BAABHK010000020">
    <property type="protein sequence ID" value="GAA4637511.1"/>
    <property type="molecule type" value="Genomic_DNA"/>
</dbReference>
<dbReference type="GO" id="GO:0005524">
    <property type="term" value="F:ATP binding"/>
    <property type="evidence" value="ECO:0007669"/>
    <property type="project" value="UniProtKB-KW"/>
</dbReference>
<dbReference type="SUPFAM" id="SSF55874">
    <property type="entry name" value="ATPase domain of HSP90 chaperone/DNA topoisomerase II/histidine kinase"/>
    <property type="match status" value="1"/>
</dbReference>
<dbReference type="Gene3D" id="3.30.565.10">
    <property type="entry name" value="Histidine kinase-like ATPase, C-terminal domain"/>
    <property type="match status" value="1"/>
</dbReference>
<dbReference type="PANTHER" id="PTHR35526">
    <property type="entry name" value="ANTI-SIGMA-F FACTOR RSBW-RELATED"/>
    <property type="match status" value="1"/>
</dbReference>
<evidence type="ECO:0000256" key="1">
    <source>
        <dbReference type="ARBA" id="ARBA00022527"/>
    </source>
</evidence>
<comment type="caution">
    <text evidence="4">The sequence shown here is derived from an EMBL/GenBank/DDBJ whole genome shotgun (WGS) entry which is preliminary data.</text>
</comment>
<proteinExistence type="predicted"/>
<dbReference type="InterPro" id="IPR050267">
    <property type="entry name" value="Anti-sigma-factor_SerPK"/>
</dbReference>
<organism evidence="4 5">
    <name type="scientific">Actinoallomurus vinaceus</name>
    <dbReference type="NCBI Taxonomy" id="1080074"/>
    <lineage>
        <taxon>Bacteria</taxon>
        <taxon>Bacillati</taxon>
        <taxon>Actinomycetota</taxon>
        <taxon>Actinomycetes</taxon>
        <taxon>Streptosporangiales</taxon>
        <taxon>Thermomonosporaceae</taxon>
        <taxon>Actinoallomurus</taxon>
    </lineage>
</organism>
<feature type="region of interest" description="Disordered" evidence="2">
    <location>
        <begin position="82"/>
        <end position="101"/>
    </location>
</feature>
<sequence>MPSILIKTEISRYVDLGADSKFAGRARRFVRTVLWTWGLSRLADDLEQIAGELVTNALPGGEYRLTLYLNLKTAILRVEVADHREGTPEQRESGPEDENGRGLVIVEALADRWGYLERPDGNTVWAELHVRRGTE</sequence>
<dbReference type="CDD" id="cd16936">
    <property type="entry name" value="HATPase_RsbW-like"/>
    <property type="match status" value="1"/>
</dbReference>
<dbReference type="Pfam" id="PF13581">
    <property type="entry name" value="HATPase_c_2"/>
    <property type="match status" value="1"/>
</dbReference>
<feature type="compositionally biased region" description="Basic and acidic residues" evidence="2">
    <location>
        <begin position="82"/>
        <end position="100"/>
    </location>
</feature>
<gene>
    <name evidence="4" type="ORF">GCM10023196_091590</name>
</gene>
<evidence type="ECO:0000256" key="2">
    <source>
        <dbReference type="SAM" id="MobiDB-lite"/>
    </source>
</evidence>
<accession>A0ABP8UQ61</accession>
<dbReference type="PANTHER" id="PTHR35526:SF3">
    <property type="entry name" value="ANTI-SIGMA-F FACTOR RSBW"/>
    <property type="match status" value="1"/>
</dbReference>
<protein>
    <submittedName>
        <fullName evidence="4">ATP-binding protein</fullName>
    </submittedName>
</protein>
<evidence type="ECO:0000313" key="5">
    <source>
        <dbReference type="Proteomes" id="UP001501442"/>
    </source>
</evidence>
<keyword evidence="5" id="KW-1185">Reference proteome</keyword>
<feature type="domain" description="Histidine kinase/HSP90-like ATPase" evidence="3">
    <location>
        <begin position="24"/>
        <end position="126"/>
    </location>
</feature>
<dbReference type="RefSeq" id="WP_345440622.1">
    <property type="nucleotide sequence ID" value="NZ_BAABHK010000020.1"/>
</dbReference>
<keyword evidence="1" id="KW-0723">Serine/threonine-protein kinase</keyword>